<feature type="region of interest" description="Disordered" evidence="1">
    <location>
        <begin position="1"/>
        <end position="20"/>
    </location>
</feature>
<sequence>DFDELTAMASKHSSSGPALYETTPATISSGLVPNTPPSTPFVPPLRFDWDILFQPLFDELLTPPPSVDHPAPEVIALIAEVVTLEPAASTGSPFLTTVNQDAPSPISTRLQLHDQALFCYYDAFLTAVEPKTYKDALTQPYWIEAMQEELNEFERLGLDELRGILKNKARLVARGYRQEEGIDFEESFAIVARLDAIRIFSHLPLTRTWLSTKWT</sequence>
<evidence type="ECO:0000256" key="1">
    <source>
        <dbReference type="SAM" id="MobiDB-lite"/>
    </source>
</evidence>
<reference evidence="2" key="1">
    <citation type="journal article" date="2019" name="Sci. Rep.">
        <title>Draft genome of Tanacetum cinerariifolium, the natural source of mosquito coil.</title>
        <authorList>
            <person name="Yamashiro T."/>
            <person name="Shiraishi A."/>
            <person name="Satake H."/>
            <person name="Nakayama K."/>
        </authorList>
    </citation>
    <scope>NUCLEOTIDE SEQUENCE</scope>
</reference>
<organism evidence="2">
    <name type="scientific">Tanacetum cinerariifolium</name>
    <name type="common">Dalmatian daisy</name>
    <name type="synonym">Chrysanthemum cinerariifolium</name>
    <dbReference type="NCBI Taxonomy" id="118510"/>
    <lineage>
        <taxon>Eukaryota</taxon>
        <taxon>Viridiplantae</taxon>
        <taxon>Streptophyta</taxon>
        <taxon>Embryophyta</taxon>
        <taxon>Tracheophyta</taxon>
        <taxon>Spermatophyta</taxon>
        <taxon>Magnoliopsida</taxon>
        <taxon>eudicotyledons</taxon>
        <taxon>Gunneridae</taxon>
        <taxon>Pentapetalae</taxon>
        <taxon>asterids</taxon>
        <taxon>campanulids</taxon>
        <taxon>Asterales</taxon>
        <taxon>Asteraceae</taxon>
        <taxon>Asteroideae</taxon>
        <taxon>Anthemideae</taxon>
        <taxon>Anthemidinae</taxon>
        <taxon>Tanacetum</taxon>
    </lineage>
</organism>
<protein>
    <recommendedName>
        <fullName evidence="3">Integrase, catalytic region, zinc finger, CCHC-type, peptidase aspartic, catalytic</fullName>
    </recommendedName>
</protein>
<name>A0A699QPW4_TANCI</name>
<proteinExistence type="predicted"/>
<accession>A0A699QPW4</accession>
<comment type="caution">
    <text evidence="2">The sequence shown here is derived from an EMBL/GenBank/DDBJ whole genome shotgun (WGS) entry which is preliminary data.</text>
</comment>
<gene>
    <name evidence="2" type="ORF">Tci_846163</name>
</gene>
<evidence type="ECO:0008006" key="3">
    <source>
        <dbReference type="Google" id="ProtNLM"/>
    </source>
</evidence>
<dbReference type="AlphaFoldDB" id="A0A699QPW4"/>
<feature type="non-terminal residue" evidence="2">
    <location>
        <position position="1"/>
    </location>
</feature>
<dbReference type="EMBL" id="BKCJ011046157">
    <property type="protein sequence ID" value="GFC74193.1"/>
    <property type="molecule type" value="Genomic_DNA"/>
</dbReference>
<evidence type="ECO:0000313" key="2">
    <source>
        <dbReference type="EMBL" id="GFC74193.1"/>
    </source>
</evidence>